<evidence type="ECO:0000313" key="2">
    <source>
        <dbReference type="EMBL" id="BCJ66400.1"/>
    </source>
</evidence>
<evidence type="ECO:0000313" key="3">
    <source>
        <dbReference type="Proteomes" id="UP000680866"/>
    </source>
</evidence>
<feature type="region of interest" description="Disordered" evidence="1">
    <location>
        <begin position="1"/>
        <end position="20"/>
    </location>
</feature>
<accession>A0A810N0L4</accession>
<name>A0A810N0L4_9ACTN</name>
<organism evidence="2 3">
    <name type="scientific">Polymorphospora rubra</name>
    <dbReference type="NCBI Taxonomy" id="338584"/>
    <lineage>
        <taxon>Bacteria</taxon>
        <taxon>Bacillati</taxon>
        <taxon>Actinomycetota</taxon>
        <taxon>Actinomycetes</taxon>
        <taxon>Micromonosporales</taxon>
        <taxon>Micromonosporaceae</taxon>
        <taxon>Polymorphospora</taxon>
    </lineage>
</organism>
<proteinExistence type="predicted"/>
<feature type="compositionally biased region" description="Low complexity" evidence="1">
    <location>
        <begin position="9"/>
        <end position="20"/>
    </location>
</feature>
<feature type="compositionally biased region" description="Low complexity" evidence="1">
    <location>
        <begin position="25"/>
        <end position="41"/>
    </location>
</feature>
<reference evidence="2" key="1">
    <citation type="submission" date="2020-08" db="EMBL/GenBank/DDBJ databases">
        <title>Whole genome shotgun sequence of Polymorphospora rubra NBRC 101157.</title>
        <authorList>
            <person name="Komaki H."/>
            <person name="Tamura T."/>
        </authorList>
    </citation>
    <scope>NUCLEOTIDE SEQUENCE</scope>
    <source>
        <strain evidence="2">NBRC 101157</strain>
    </source>
</reference>
<feature type="region of interest" description="Disordered" evidence="1">
    <location>
        <begin position="25"/>
        <end position="66"/>
    </location>
</feature>
<keyword evidence="3" id="KW-1185">Reference proteome</keyword>
<dbReference type="Proteomes" id="UP000680866">
    <property type="component" value="Chromosome"/>
</dbReference>
<dbReference type="KEGG" id="pry:Prubr_34210"/>
<dbReference type="EMBL" id="AP023359">
    <property type="protein sequence ID" value="BCJ66400.1"/>
    <property type="molecule type" value="Genomic_DNA"/>
</dbReference>
<dbReference type="AlphaFoldDB" id="A0A810N0L4"/>
<protein>
    <submittedName>
        <fullName evidence="2">Uncharacterized protein</fullName>
    </submittedName>
</protein>
<sequence>MRGRGGLRAPVAAGSVAASGRGVPAVAAGAGEGSSASAGWVSDRRPAGSSGVPTAPSDGSVPPSGRAAVAVAPVAAGRLVSEVSGAELAAAAGTGRKTNVR</sequence>
<evidence type="ECO:0000256" key="1">
    <source>
        <dbReference type="SAM" id="MobiDB-lite"/>
    </source>
</evidence>
<gene>
    <name evidence="2" type="ORF">Prubr_34210</name>
</gene>